<dbReference type="NCBIfam" id="NF007146">
    <property type="entry name" value="PRK09585.2-6"/>
    <property type="match status" value="1"/>
</dbReference>
<dbReference type="SUPFAM" id="SSF53067">
    <property type="entry name" value="Actin-like ATPase domain"/>
    <property type="match status" value="1"/>
</dbReference>
<dbReference type="GO" id="GO:0005524">
    <property type="term" value="F:ATP binding"/>
    <property type="evidence" value="ECO:0007669"/>
    <property type="project" value="UniProtKB-UniRule"/>
</dbReference>
<keyword evidence="1" id="KW-0119">Carbohydrate metabolism</keyword>
<evidence type="ECO:0000313" key="4">
    <source>
        <dbReference type="Proteomes" id="UP000546642"/>
    </source>
</evidence>
<dbReference type="EC" id="2.7.1.170" evidence="1"/>
<comment type="similarity">
    <text evidence="1">Belongs to the anhydro-N-acetylmuramic acid kinase family.</text>
</comment>
<keyword evidence="1" id="KW-0067">ATP-binding</keyword>
<keyword evidence="4" id="KW-1185">Reference proteome</keyword>
<dbReference type="GO" id="GO:0009254">
    <property type="term" value="P:peptidoglycan turnover"/>
    <property type="evidence" value="ECO:0007669"/>
    <property type="project" value="UniProtKB-UniRule"/>
</dbReference>
<comment type="pathway">
    <text evidence="1">Amino-sugar metabolism; 1,6-anhydro-N-acetylmuramate degradation.</text>
</comment>
<dbReference type="Pfam" id="PF03702">
    <property type="entry name" value="AnmK"/>
    <property type="match status" value="1"/>
</dbReference>
<dbReference type="UniPathway" id="UPA00544"/>
<evidence type="ECO:0000256" key="2">
    <source>
        <dbReference type="SAM" id="MobiDB-lite"/>
    </source>
</evidence>
<sequence>MIVLGLSSGTSVDGIDVAVADLRLAEGADTEVLLTPVAHREVPYPDRLRDDIRAVLPPAATTIDAVCRLDTRIGRAFAEAAATAVDELCPNRTAHLVASHGQTVFHWVQDGRARGTLQLGQPAWIAEATGLPVVSDLRARDIAAGGQGAPLAAALDVLLLADRDAPAAALNIGGIANLTVVAPGRPPVAFDTGPGNALIDAAVLRATAGREERDTDGRRARRGRVDADLLARLRADPYYARPAPKSTGKEHFHAAYLDTVVDGADVDLDDLCATLVALTAATVADACRAHGVTELVVSGGGLRNPVLAAALRSALAPAAVHTSEGFGIDPDAKEAYLFALLGFLTWHGIPATIPSCTGARRPTVPGVLTARDQGRRPPQRLRVVPP</sequence>
<proteinExistence type="inferred from homology"/>
<dbReference type="PANTHER" id="PTHR30605">
    <property type="entry name" value="ANHYDRO-N-ACETYLMURAMIC ACID KINASE"/>
    <property type="match status" value="1"/>
</dbReference>
<dbReference type="EMBL" id="JACHDS010000001">
    <property type="protein sequence ID" value="MBB6173575.1"/>
    <property type="molecule type" value="Genomic_DNA"/>
</dbReference>
<dbReference type="Proteomes" id="UP000546642">
    <property type="component" value="Unassembled WGS sequence"/>
</dbReference>
<gene>
    <name evidence="1" type="primary">anmK</name>
    <name evidence="3" type="ORF">HNR23_003635</name>
</gene>
<accession>A0A7W9YJZ5</accession>
<dbReference type="Gene3D" id="3.30.420.40">
    <property type="match status" value="2"/>
</dbReference>
<protein>
    <recommendedName>
        <fullName evidence="1">Anhydro-N-acetylmuramic acid kinase</fullName>
        <ecNumber evidence="1">2.7.1.170</ecNumber>
    </recommendedName>
    <alternativeName>
        <fullName evidence="1">AnhMurNAc kinase</fullName>
    </alternativeName>
</protein>
<keyword evidence="1" id="KW-0547">Nucleotide-binding</keyword>
<dbReference type="AlphaFoldDB" id="A0A7W9YJZ5"/>
<dbReference type="PANTHER" id="PTHR30605:SF0">
    <property type="entry name" value="ANHYDRO-N-ACETYLMURAMIC ACID KINASE"/>
    <property type="match status" value="1"/>
</dbReference>
<comment type="caution">
    <text evidence="3">The sequence shown here is derived from an EMBL/GenBank/DDBJ whole genome shotgun (WGS) entry which is preliminary data.</text>
</comment>
<comment type="function">
    <text evidence="1">Catalyzes the specific phosphorylation of 1,6-anhydro-N-acetylmuramic acid (anhMurNAc) with the simultaneous cleavage of the 1,6-anhydro ring, generating MurNAc-6-P. Is required for the utilization of anhMurNAc either imported from the medium or derived from its own cell wall murein, and thus plays a role in cell wall recycling.</text>
</comment>
<organism evidence="3 4">
    <name type="scientific">Nocardiopsis mwathae</name>
    <dbReference type="NCBI Taxonomy" id="1472723"/>
    <lineage>
        <taxon>Bacteria</taxon>
        <taxon>Bacillati</taxon>
        <taxon>Actinomycetota</taxon>
        <taxon>Actinomycetes</taxon>
        <taxon>Streptosporangiales</taxon>
        <taxon>Nocardiopsidaceae</taxon>
        <taxon>Nocardiopsis</taxon>
    </lineage>
</organism>
<dbReference type="HAMAP" id="MF_01270">
    <property type="entry name" value="AnhMurNAc_kinase"/>
    <property type="match status" value="1"/>
</dbReference>
<feature type="binding site" evidence="1">
    <location>
        <begin position="9"/>
        <end position="16"/>
    </location>
    <ligand>
        <name>ATP</name>
        <dbReference type="ChEBI" id="CHEBI:30616"/>
    </ligand>
</feature>
<dbReference type="InterPro" id="IPR043129">
    <property type="entry name" value="ATPase_NBD"/>
</dbReference>
<dbReference type="GO" id="GO:0006040">
    <property type="term" value="P:amino sugar metabolic process"/>
    <property type="evidence" value="ECO:0007669"/>
    <property type="project" value="InterPro"/>
</dbReference>
<comment type="pathway">
    <text evidence="1">Cell wall biogenesis; peptidoglycan recycling.</text>
</comment>
<dbReference type="GO" id="GO:0016773">
    <property type="term" value="F:phosphotransferase activity, alcohol group as acceptor"/>
    <property type="evidence" value="ECO:0007669"/>
    <property type="project" value="UniProtKB-UniRule"/>
</dbReference>
<dbReference type="GO" id="GO:0016301">
    <property type="term" value="F:kinase activity"/>
    <property type="evidence" value="ECO:0007669"/>
    <property type="project" value="UniProtKB-KW"/>
</dbReference>
<dbReference type="InterPro" id="IPR005338">
    <property type="entry name" value="Anhydro_N_Ac-Mur_kinase"/>
</dbReference>
<dbReference type="UniPathway" id="UPA00343"/>
<evidence type="ECO:0000256" key="1">
    <source>
        <dbReference type="HAMAP-Rule" id="MF_01270"/>
    </source>
</evidence>
<name>A0A7W9YJZ5_9ACTN</name>
<evidence type="ECO:0000313" key="3">
    <source>
        <dbReference type="EMBL" id="MBB6173575.1"/>
    </source>
</evidence>
<feature type="region of interest" description="Disordered" evidence="2">
    <location>
        <begin position="364"/>
        <end position="386"/>
    </location>
</feature>
<reference evidence="3 4" key="1">
    <citation type="submission" date="2020-08" db="EMBL/GenBank/DDBJ databases">
        <title>Sequencing the genomes of 1000 actinobacteria strains.</title>
        <authorList>
            <person name="Klenk H.-P."/>
        </authorList>
    </citation>
    <scope>NUCLEOTIDE SEQUENCE [LARGE SCALE GENOMIC DNA]</scope>
    <source>
        <strain evidence="3 4">DSM 46659</strain>
    </source>
</reference>
<keyword evidence="1 3" id="KW-0418">Kinase</keyword>
<comment type="catalytic activity">
    <reaction evidence="1">
        <text>1,6-anhydro-N-acetyl-beta-muramate + ATP + H2O = N-acetyl-D-muramate 6-phosphate + ADP + H(+)</text>
        <dbReference type="Rhea" id="RHEA:24952"/>
        <dbReference type="ChEBI" id="CHEBI:15377"/>
        <dbReference type="ChEBI" id="CHEBI:15378"/>
        <dbReference type="ChEBI" id="CHEBI:30616"/>
        <dbReference type="ChEBI" id="CHEBI:58690"/>
        <dbReference type="ChEBI" id="CHEBI:58722"/>
        <dbReference type="ChEBI" id="CHEBI:456216"/>
        <dbReference type="EC" id="2.7.1.170"/>
    </reaction>
</comment>
<keyword evidence="1 3" id="KW-0808">Transferase</keyword>
<dbReference type="RefSeq" id="WP_184077053.1">
    <property type="nucleotide sequence ID" value="NZ_JACHDS010000001.1"/>
</dbReference>
<dbReference type="GO" id="GO:0097175">
    <property type="term" value="P:1,6-anhydro-N-acetyl-beta-muramic acid catabolic process"/>
    <property type="evidence" value="ECO:0007669"/>
    <property type="project" value="UniProtKB-UniRule"/>
</dbReference>